<accession>A0A502CRI1</accession>
<dbReference type="SUPFAM" id="SSF46785">
    <property type="entry name" value="Winged helix' DNA-binding domain"/>
    <property type="match status" value="1"/>
</dbReference>
<dbReference type="PANTHER" id="PTHR33164">
    <property type="entry name" value="TRANSCRIPTIONAL REGULATOR, MARR FAMILY"/>
    <property type="match status" value="1"/>
</dbReference>
<dbReference type="PROSITE" id="PS01117">
    <property type="entry name" value="HTH_MARR_1"/>
    <property type="match status" value="1"/>
</dbReference>
<gene>
    <name evidence="5" type="ORF">EAH86_14750</name>
</gene>
<dbReference type="Gene3D" id="1.10.10.10">
    <property type="entry name" value="Winged helix-like DNA-binding domain superfamily/Winged helix DNA-binding domain"/>
    <property type="match status" value="1"/>
</dbReference>
<dbReference type="InterPro" id="IPR036390">
    <property type="entry name" value="WH_DNA-bd_sf"/>
</dbReference>
<dbReference type="InterPro" id="IPR039422">
    <property type="entry name" value="MarR/SlyA-like"/>
</dbReference>
<evidence type="ECO:0000313" key="5">
    <source>
        <dbReference type="EMBL" id="TPG15130.1"/>
    </source>
</evidence>
<feature type="domain" description="HTH marR-type" evidence="4">
    <location>
        <begin position="1"/>
        <end position="132"/>
    </location>
</feature>
<dbReference type="Pfam" id="PF12802">
    <property type="entry name" value="MarR_2"/>
    <property type="match status" value="1"/>
</dbReference>
<evidence type="ECO:0000259" key="4">
    <source>
        <dbReference type="PROSITE" id="PS50995"/>
    </source>
</evidence>
<dbReference type="PANTHER" id="PTHR33164:SF43">
    <property type="entry name" value="HTH-TYPE TRANSCRIPTIONAL REPRESSOR YETL"/>
    <property type="match status" value="1"/>
</dbReference>
<proteinExistence type="predicted"/>
<evidence type="ECO:0000256" key="1">
    <source>
        <dbReference type="ARBA" id="ARBA00023015"/>
    </source>
</evidence>
<protein>
    <submittedName>
        <fullName evidence="5">MarR family transcriptional regulator</fullName>
    </submittedName>
</protein>
<evidence type="ECO:0000256" key="3">
    <source>
        <dbReference type="ARBA" id="ARBA00023163"/>
    </source>
</evidence>
<keyword evidence="2" id="KW-0238">DNA-binding</keyword>
<keyword evidence="3" id="KW-0804">Transcription</keyword>
<evidence type="ECO:0000313" key="6">
    <source>
        <dbReference type="Proteomes" id="UP000317722"/>
    </source>
</evidence>
<dbReference type="OrthoDB" id="3573114at2"/>
<dbReference type="GO" id="GO:0003677">
    <property type="term" value="F:DNA binding"/>
    <property type="evidence" value="ECO:0007669"/>
    <property type="project" value="UniProtKB-KW"/>
</dbReference>
<dbReference type="GO" id="GO:0003700">
    <property type="term" value="F:DNA-binding transcription factor activity"/>
    <property type="evidence" value="ECO:0007669"/>
    <property type="project" value="InterPro"/>
</dbReference>
<sequence>MPALLGAARGVYGSQIRSALRDSGFDDMPRRGTFVLGAVANHGSTLADAVAGLGTTKQAASQLVDALVSRGYLERAPDPDDRRRVTVTLTDQGRAAAKETQTAIRAVDQRLARAVGAEQVATTRAVLGALVESSGDPHFGD</sequence>
<name>A0A502CRI1_9MICO</name>
<comment type="caution">
    <text evidence="5">The sequence shown here is derived from an EMBL/GenBank/DDBJ whole genome shotgun (WGS) entry which is preliminary data.</text>
</comment>
<dbReference type="InterPro" id="IPR000835">
    <property type="entry name" value="HTH_MarR-typ"/>
</dbReference>
<evidence type="ECO:0000256" key="2">
    <source>
        <dbReference type="ARBA" id="ARBA00023125"/>
    </source>
</evidence>
<keyword evidence="1" id="KW-0805">Transcription regulation</keyword>
<dbReference type="SMART" id="SM00347">
    <property type="entry name" value="HTH_MARR"/>
    <property type="match status" value="1"/>
</dbReference>
<dbReference type="InterPro" id="IPR023187">
    <property type="entry name" value="Tscrpt_reg_MarR-type_CS"/>
</dbReference>
<dbReference type="PROSITE" id="PS50995">
    <property type="entry name" value="HTH_MARR_2"/>
    <property type="match status" value="1"/>
</dbReference>
<dbReference type="GO" id="GO:0006950">
    <property type="term" value="P:response to stress"/>
    <property type="evidence" value="ECO:0007669"/>
    <property type="project" value="TreeGrafter"/>
</dbReference>
<dbReference type="EMBL" id="RCZM01000005">
    <property type="protein sequence ID" value="TPG15130.1"/>
    <property type="molecule type" value="Genomic_DNA"/>
</dbReference>
<dbReference type="Proteomes" id="UP000317722">
    <property type="component" value="Unassembled WGS sequence"/>
</dbReference>
<dbReference type="InterPro" id="IPR036388">
    <property type="entry name" value="WH-like_DNA-bd_sf"/>
</dbReference>
<organism evidence="5 6">
    <name type="scientific">Pedococcus bigeumensis</name>
    <dbReference type="NCBI Taxonomy" id="433644"/>
    <lineage>
        <taxon>Bacteria</taxon>
        <taxon>Bacillati</taxon>
        <taxon>Actinomycetota</taxon>
        <taxon>Actinomycetes</taxon>
        <taxon>Micrococcales</taxon>
        <taxon>Intrasporangiaceae</taxon>
        <taxon>Pedococcus</taxon>
    </lineage>
</organism>
<reference evidence="5 6" key="1">
    <citation type="journal article" date="2019" name="Environ. Microbiol.">
        <title>Species interactions and distinct microbial communities in high Arctic permafrost affected cryosols are associated with the CH4 and CO2 gas fluxes.</title>
        <authorList>
            <person name="Altshuler I."/>
            <person name="Hamel J."/>
            <person name="Turney S."/>
            <person name="Magnuson E."/>
            <person name="Levesque R."/>
            <person name="Greer C."/>
            <person name="Whyte L.G."/>
        </authorList>
    </citation>
    <scope>NUCLEOTIDE SEQUENCE [LARGE SCALE GENOMIC DNA]</scope>
    <source>
        <strain evidence="5 6">S9.3A</strain>
    </source>
</reference>
<dbReference type="AlphaFoldDB" id="A0A502CRI1"/>
<keyword evidence="6" id="KW-1185">Reference proteome</keyword>